<dbReference type="SUPFAM" id="SSF54001">
    <property type="entry name" value="Cysteine proteinases"/>
    <property type="match status" value="1"/>
</dbReference>
<protein>
    <recommendedName>
        <fullName evidence="1">Cathepsin propeptide inhibitor domain-containing protein</fullName>
    </recommendedName>
</protein>
<dbReference type="Gene3D" id="3.90.70.10">
    <property type="entry name" value="Cysteine proteinases"/>
    <property type="match status" value="1"/>
</dbReference>
<organism evidence="2 3">
    <name type="scientific">Thlaspi arvense</name>
    <name type="common">Field penny-cress</name>
    <dbReference type="NCBI Taxonomy" id="13288"/>
    <lineage>
        <taxon>Eukaryota</taxon>
        <taxon>Viridiplantae</taxon>
        <taxon>Streptophyta</taxon>
        <taxon>Embryophyta</taxon>
        <taxon>Tracheophyta</taxon>
        <taxon>Spermatophyta</taxon>
        <taxon>Magnoliopsida</taxon>
        <taxon>eudicotyledons</taxon>
        <taxon>Gunneridae</taxon>
        <taxon>Pentapetalae</taxon>
        <taxon>rosids</taxon>
        <taxon>malvids</taxon>
        <taxon>Brassicales</taxon>
        <taxon>Brassicaceae</taxon>
        <taxon>Thlaspideae</taxon>
        <taxon>Thlaspi</taxon>
    </lineage>
</organism>
<dbReference type="Proteomes" id="UP000836841">
    <property type="component" value="Unassembled WGS sequence"/>
</dbReference>
<name>A0AAU9RL35_THLAR</name>
<accession>A0AAU9RL35</accession>
<dbReference type="SMART" id="SM00848">
    <property type="entry name" value="Inhibitor_I29"/>
    <property type="match status" value="1"/>
</dbReference>
<dbReference type="InterPro" id="IPR038765">
    <property type="entry name" value="Papain-like_cys_pep_sf"/>
</dbReference>
<evidence type="ECO:0000313" key="2">
    <source>
        <dbReference type="EMBL" id="CAH2041420.1"/>
    </source>
</evidence>
<dbReference type="InterPro" id="IPR013128">
    <property type="entry name" value="Peptidase_C1A"/>
</dbReference>
<dbReference type="InterPro" id="IPR013201">
    <property type="entry name" value="Prot_inhib_I29"/>
</dbReference>
<comment type="caution">
    <text evidence="2">The sequence shown here is derived from an EMBL/GenBank/DDBJ whole genome shotgun (WGS) entry which is preliminary data.</text>
</comment>
<dbReference type="AlphaFoldDB" id="A0AAU9RL35"/>
<dbReference type="GO" id="GO:0008234">
    <property type="term" value="F:cysteine-type peptidase activity"/>
    <property type="evidence" value="ECO:0007669"/>
    <property type="project" value="InterPro"/>
</dbReference>
<dbReference type="PANTHER" id="PTHR12411">
    <property type="entry name" value="CYSTEINE PROTEASE FAMILY C1-RELATED"/>
    <property type="match status" value="1"/>
</dbReference>
<sequence length="161" mass="18182">MQKHGSKARLEVAFGSSVGLGMWASQAMSRTLQEAFMAERHEQWMTRYGRTYKDAAEREMRLRIFRDNAFNKAGTRPYKLAINQFADLTNEEFRSSRNGYRMLSHGRTPKAAAFRYQNETAAPASIDWRKKGAVTAIKDQGQCDAKEGLCGIAMQASYPTA</sequence>
<keyword evidence="3" id="KW-1185">Reference proteome</keyword>
<evidence type="ECO:0000313" key="3">
    <source>
        <dbReference type="Proteomes" id="UP000836841"/>
    </source>
</evidence>
<dbReference type="Pfam" id="PF08246">
    <property type="entry name" value="Inhibitor_I29"/>
    <property type="match status" value="1"/>
</dbReference>
<reference evidence="2 3" key="1">
    <citation type="submission" date="2022-03" db="EMBL/GenBank/DDBJ databases">
        <authorList>
            <person name="Nunn A."/>
            <person name="Chopra R."/>
            <person name="Nunn A."/>
            <person name="Contreras Garrido A."/>
        </authorList>
    </citation>
    <scope>NUCLEOTIDE SEQUENCE [LARGE SCALE GENOMIC DNA]</scope>
</reference>
<dbReference type="EMBL" id="CAJVSB020000090">
    <property type="protein sequence ID" value="CAH2041420.1"/>
    <property type="molecule type" value="Genomic_DNA"/>
</dbReference>
<gene>
    <name evidence="2" type="ORF">TAV2_LOCUS4439</name>
</gene>
<evidence type="ECO:0000259" key="1">
    <source>
        <dbReference type="SMART" id="SM00848"/>
    </source>
</evidence>
<proteinExistence type="predicted"/>
<feature type="domain" description="Cathepsin propeptide inhibitor" evidence="1">
    <location>
        <begin position="41"/>
        <end position="93"/>
    </location>
</feature>